<dbReference type="PATRIC" id="fig|796385.3.peg.1674"/>
<proteinExistence type="predicted"/>
<protein>
    <submittedName>
        <fullName evidence="1">Uncharacterized protein</fullName>
    </submittedName>
</protein>
<reference evidence="2" key="1">
    <citation type="submission" date="2014-06" db="EMBL/GenBank/DDBJ databases">
        <title>The complete genome sequence of Methanosarcina barkeri CM1.</title>
        <authorList>
            <consortium name="Pastoral Greenhouse Gas Research Consortium"/>
            <person name="Lambie S.C."/>
            <person name="Leahy S.C."/>
            <person name="Kelly W.J."/>
            <person name="Li D."/>
            <person name="Reilly K."/>
            <person name="Attwood G.T."/>
            <person name="Altermann E."/>
        </authorList>
    </citation>
    <scope>NUCLEOTIDE SEQUENCE [LARGE SCALE GENOMIC DNA]</scope>
    <source>
        <strain evidence="2">CM1</strain>
    </source>
</reference>
<sequence length="86" mass="10502">MLLCRKEKMYCFNAKVFALMKIFNVFKSWLEKLSSLKNKIFSDEEMHWKLDCIFCVVEKILRRKLLKPVQLQSIINVQTYLWLLHF</sequence>
<name>A0A0G3CCE8_METBA</name>
<gene>
    <name evidence="1" type="ORF">MCM1_1335</name>
</gene>
<evidence type="ECO:0000313" key="2">
    <source>
        <dbReference type="Proteomes" id="UP000035331"/>
    </source>
</evidence>
<dbReference type="EMBL" id="CP008746">
    <property type="protein sequence ID" value="AKJ38385.1"/>
    <property type="molecule type" value="Genomic_DNA"/>
</dbReference>
<dbReference type="AlphaFoldDB" id="A0A0G3CCE8"/>
<organism evidence="1 2">
    <name type="scientific">Methanosarcina barkeri CM1</name>
    <dbReference type="NCBI Taxonomy" id="796385"/>
    <lineage>
        <taxon>Archaea</taxon>
        <taxon>Methanobacteriati</taxon>
        <taxon>Methanobacteriota</taxon>
        <taxon>Stenosarchaea group</taxon>
        <taxon>Methanomicrobia</taxon>
        <taxon>Methanosarcinales</taxon>
        <taxon>Methanosarcinaceae</taxon>
        <taxon>Methanosarcina</taxon>
    </lineage>
</organism>
<evidence type="ECO:0000313" key="1">
    <source>
        <dbReference type="EMBL" id="AKJ38385.1"/>
    </source>
</evidence>
<dbReference type="Proteomes" id="UP000035331">
    <property type="component" value="Chromosome"/>
</dbReference>
<reference evidence="1 2" key="2">
    <citation type="journal article" date="2015" name="Stand. Genomic Sci.">
        <title>The complete genome sequence of the rumen methanogen Methanosarcina barkeri CM1.</title>
        <authorList>
            <person name="Lambie S.C."/>
            <person name="Kelly W.J."/>
            <person name="Leahy S.C."/>
            <person name="Li D."/>
            <person name="Reilly K."/>
            <person name="McAllister T.A."/>
            <person name="Valle E.R."/>
            <person name="Attwood G.T."/>
            <person name="Altermann E."/>
        </authorList>
    </citation>
    <scope>NUCLEOTIDE SEQUENCE [LARGE SCALE GENOMIC DNA]</scope>
    <source>
        <strain evidence="1 2">CM1</strain>
    </source>
</reference>
<accession>A0A0G3CCE8</accession>